<gene>
    <name evidence="2" type="ORF">V5799_027301</name>
</gene>
<comment type="caution">
    <text evidence="2">The sequence shown here is derived from an EMBL/GenBank/DDBJ whole genome shotgun (WGS) entry which is preliminary data.</text>
</comment>
<sequence>MKFAVFFLGVLCTLIVATESGYPKLTTTGQQLRKPYCPAWCPRGSKAGARCGEDCVCVQRHPSSRGLGLLPCVWSPAVSLRWPKFVP</sequence>
<dbReference type="AlphaFoldDB" id="A0AAQ4DG41"/>
<evidence type="ECO:0000313" key="3">
    <source>
        <dbReference type="Proteomes" id="UP001321473"/>
    </source>
</evidence>
<organism evidence="2 3">
    <name type="scientific">Amblyomma americanum</name>
    <name type="common">Lone star tick</name>
    <dbReference type="NCBI Taxonomy" id="6943"/>
    <lineage>
        <taxon>Eukaryota</taxon>
        <taxon>Metazoa</taxon>
        <taxon>Ecdysozoa</taxon>
        <taxon>Arthropoda</taxon>
        <taxon>Chelicerata</taxon>
        <taxon>Arachnida</taxon>
        <taxon>Acari</taxon>
        <taxon>Parasitiformes</taxon>
        <taxon>Ixodida</taxon>
        <taxon>Ixodoidea</taxon>
        <taxon>Ixodidae</taxon>
        <taxon>Amblyomminae</taxon>
        <taxon>Amblyomma</taxon>
    </lineage>
</organism>
<evidence type="ECO:0000256" key="1">
    <source>
        <dbReference type="SAM" id="SignalP"/>
    </source>
</evidence>
<keyword evidence="1" id="KW-0732">Signal</keyword>
<evidence type="ECO:0008006" key="4">
    <source>
        <dbReference type="Google" id="ProtNLM"/>
    </source>
</evidence>
<feature type="signal peptide" evidence="1">
    <location>
        <begin position="1"/>
        <end position="20"/>
    </location>
</feature>
<proteinExistence type="predicted"/>
<dbReference type="Proteomes" id="UP001321473">
    <property type="component" value="Unassembled WGS sequence"/>
</dbReference>
<feature type="chain" id="PRO_5042828184" description="Secreted protein" evidence="1">
    <location>
        <begin position="21"/>
        <end position="87"/>
    </location>
</feature>
<evidence type="ECO:0000313" key="2">
    <source>
        <dbReference type="EMBL" id="KAK8761431.1"/>
    </source>
</evidence>
<keyword evidence="3" id="KW-1185">Reference proteome</keyword>
<name>A0AAQ4DG41_AMBAM</name>
<protein>
    <recommendedName>
        <fullName evidence="4">Secreted protein</fullName>
    </recommendedName>
</protein>
<reference evidence="2 3" key="1">
    <citation type="journal article" date="2023" name="Arcadia Sci">
        <title>De novo assembly of a long-read Amblyomma americanum tick genome.</title>
        <authorList>
            <person name="Chou S."/>
            <person name="Poskanzer K.E."/>
            <person name="Rollins M."/>
            <person name="Thuy-Boun P.S."/>
        </authorList>
    </citation>
    <scope>NUCLEOTIDE SEQUENCE [LARGE SCALE GENOMIC DNA]</scope>
    <source>
        <strain evidence="2">F_SG_1</strain>
        <tissue evidence="2">Salivary glands</tissue>
    </source>
</reference>
<accession>A0AAQ4DG41</accession>
<dbReference type="EMBL" id="JARKHS020031174">
    <property type="protein sequence ID" value="KAK8761431.1"/>
    <property type="molecule type" value="Genomic_DNA"/>
</dbReference>